<comment type="caution">
    <text evidence="3">The sequence shown here is derived from an EMBL/GenBank/DDBJ whole genome shotgun (WGS) entry which is preliminary data.</text>
</comment>
<dbReference type="GO" id="GO:0050135">
    <property type="term" value="F:NADP+ nucleosidase activity"/>
    <property type="evidence" value="ECO:0007669"/>
    <property type="project" value="InterPro"/>
</dbReference>
<gene>
    <name evidence="3" type="ORF">JMJ35_005448</name>
</gene>
<dbReference type="PANTHER" id="PTHR42059">
    <property type="entry name" value="TNT DOMAIN-CONTAINING PROTEIN"/>
    <property type="match status" value="1"/>
</dbReference>
<reference evidence="3" key="1">
    <citation type="submission" date="2023-03" db="EMBL/GenBank/DDBJ databases">
        <title>Complete genome of Cladonia borealis.</title>
        <authorList>
            <person name="Park H."/>
        </authorList>
    </citation>
    <scope>NUCLEOTIDE SEQUENCE</scope>
    <source>
        <strain evidence="3">ANT050790</strain>
    </source>
</reference>
<organism evidence="3 4">
    <name type="scientific">Cladonia borealis</name>
    <dbReference type="NCBI Taxonomy" id="184061"/>
    <lineage>
        <taxon>Eukaryota</taxon>
        <taxon>Fungi</taxon>
        <taxon>Dikarya</taxon>
        <taxon>Ascomycota</taxon>
        <taxon>Pezizomycotina</taxon>
        <taxon>Lecanoromycetes</taxon>
        <taxon>OSLEUM clade</taxon>
        <taxon>Lecanoromycetidae</taxon>
        <taxon>Lecanorales</taxon>
        <taxon>Lecanorineae</taxon>
        <taxon>Cladoniaceae</taxon>
        <taxon>Cladonia</taxon>
    </lineage>
</organism>
<dbReference type="PANTHER" id="PTHR42059:SF1">
    <property type="entry name" value="TNT DOMAIN-CONTAINING PROTEIN"/>
    <property type="match status" value="1"/>
</dbReference>
<protein>
    <recommendedName>
        <fullName evidence="2">TNT domain-containing protein</fullName>
    </recommendedName>
</protein>
<dbReference type="Pfam" id="PF14021">
    <property type="entry name" value="TNT"/>
    <property type="match status" value="1"/>
</dbReference>
<feature type="domain" description="TNT" evidence="2">
    <location>
        <begin position="119"/>
        <end position="216"/>
    </location>
</feature>
<keyword evidence="1" id="KW-0732">Signal</keyword>
<dbReference type="InterPro" id="IPR025331">
    <property type="entry name" value="TNT"/>
</dbReference>
<evidence type="ECO:0000313" key="4">
    <source>
        <dbReference type="Proteomes" id="UP001166286"/>
    </source>
</evidence>
<accession>A0AA39R009</accession>
<dbReference type="InterPro" id="IPR053024">
    <property type="entry name" value="Fungal_surface_NADase"/>
</dbReference>
<keyword evidence="4" id="KW-1185">Reference proteome</keyword>
<feature type="signal peptide" evidence="1">
    <location>
        <begin position="1"/>
        <end position="19"/>
    </location>
</feature>
<sequence>MHLQYAFLALTSIICGATASFFDEIPLLTANTAKCNCTGTNDTGKVGASYICRDPRLGPIRLPRRFPLLSFVSDYDRFGGETPGVFLSKWTNPDGYYNYPPQNGFQLTVTGQPILGNMTLLPGTKVDRFGSEYGSYVSAADAPYSQRALPPSNLDTPVDTPDYPYNYHIYTVIKPLECVGGPIAPWFGQPGLGAQFYVGGTGNILTLIANGYLERVNKTALEAGPGKGGDCGL</sequence>
<name>A0AA39R009_9LECA</name>
<dbReference type="Proteomes" id="UP001166286">
    <property type="component" value="Unassembled WGS sequence"/>
</dbReference>
<evidence type="ECO:0000259" key="2">
    <source>
        <dbReference type="Pfam" id="PF14021"/>
    </source>
</evidence>
<evidence type="ECO:0000256" key="1">
    <source>
        <dbReference type="SAM" id="SignalP"/>
    </source>
</evidence>
<feature type="chain" id="PRO_5041209707" description="TNT domain-containing protein" evidence="1">
    <location>
        <begin position="20"/>
        <end position="233"/>
    </location>
</feature>
<dbReference type="EMBL" id="JAFEKC020000011">
    <property type="protein sequence ID" value="KAK0512320.1"/>
    <property type="molecule type" value="Genomic_DNA"/>
</dbReference>
<evidence type="ECO:0000313" key="3">
    <source>
        <dbReference type="EMBL" id="KAK0512320.1"/>
    </source>
</evidence>
<dbReference type="AlphaFoldDB" id="A0AA39R009"/>
<proteinExistence type="predicted"/>